<organism evidence="2 3">
    <name type="scientific">Bowmanella pacifica</name>
    <dbReference type="NCBI Taxonomy" id="502051"/>
    <lineage>
        <taxon>Bacteria</taxon>
        <taxon>Pseudomonadati</taxon>
        <taxon>Pseudomonadota</taxon>
        <taxon>Gammaproteobacteria</taxon>
        <taxon>Alteromonadales</taxon>
        <taxon>Alteromonadaceae</taxon>
        <taxon>Bowmanella</taxon>
    </lineage>
</organism>
<keyword evidence="3" id="KW-1185">Reference proteome</keyword>
<reference evidence="2" key="1">
    <citation type="journal article" date="2014" name="Int. J. Syst. Evol. Microbiol.">
        <title>Complete genome sequence of Corynebacterium casei LMG S-19264T (=DSM 44701T), isolated from a smear-ripened cheese.</title>
        <authorList>
            <consortium name="US DOE Joint Genome Institute (JGI-PGF)"/>
            <person name="Walter F."/>
            <person name="Albersmeier A."/>
            <person name="Kalinowski J."/>
            <person name="Ruckert C."/>
        </authorList>
    </citation>
    <scope>NUCLEOTIDE SEQUENCE</scope>
    <source>
        <strain evidence="2">CGMCC 1.7086</strain>
    </source>
</reference>
<sequence length="40" mass="4621">MYLSETFLSLLVWVALIGSALAPVILLLLYQRDLKDKNLW</sequence>
<evidence type="ECO:0000313" key="2">
    <source>
        <dbReference type="EMBL" id="GGO67606.1"/>
    </source>
</evidence>
<comment type="caution">
    <text evidence="2">The sequence shown here is derived from an EMBL/GenBank/DDBJ whole genome shotgun (WGS) entry which is preliminary data.</text>
</comment>
<accession>A0A918DIY0</accession>
<proteinExistence type="predicted"/>
<dbReference type="Proteomes" id="UP000606935">
    <property type="component" value="Unassembled WGS sequence"/>
</dbReference>
<protein>
    <submittedName>
        <fullName evidence="2">Uncharacterized protein</fullName>
    </submittedName>
</protein>
<keyword evidence="1" id="KW-1133">Transmembrane helix</keyword>
<dbReference type="RefSeq" id="WP_268237399.1">
    <property type="nucleotide sequence ID" value="NZ_BMLS01000002.1"/>
</dbReference>
<evidence type="ECO:0000256" key="1">
    <source>
        <dbReference type="SAM" id="Phobius"/>
    </source>
</evidence>
<keyword evidence="1" id="KW-0472">Membrane</keyword>
<evidence type="ECO:0000313" key="3">
    <source>
        <dbReference type="Proteomes" id="UP000606935"/>
    </source>
</evidence>
<feature type="transmembrane region" description="Helical" evidence="1">
    <location>
        <begin position="6"/>
        <end position="30"/>
    </location>
</feature>
<name>A0A918DIY0_9ALTE</name>
<reference evidence="2" key="2">
    <citation type="submission" date="2020-09" db="EMBL/GenBank/DDBJ databases">
        <authorList>
            <person name="Sun Q."/>
            <person name="Zhou Y."/>
        </authorList>
    </citation>
    <scope>NUCLEOTIDE SEQUENCE</scope>
    <source>
        <strain evidence="2">CGMCC 1.7086</strain>
    </source>
</reference>
<gene>
    <name evidence="2" type="ORF">GCM10010982_14470</name>
</gene>
<dbReference type="EMBL" id="BMLS01000002">
    <property type="protein sequence ID" value="GGO67606.1"/>
    <property type="molecule type" value="Genomic_DNA"/>
</dbReference>
<dbReference type="AlphaFoldDB" id="A0A918DIY0"/>
<keyword evidence="1" id="KW-0812">Transmembrane</keyword>